<proteinExistence type="predicted"/>
<reference evidence="2 3" key="1">
    <citation type="submission" date="2015-11" db="EMBL/GenBank/DDBJ databases">
        <title>Genome sequence of Pyrodictium occultum PL-19, a marine hyperthermophilic archaeon isolated from Volcano, Italy.</title>
        <authorList>
            <person name="Utturkar S."/>
            <person name="Huber H."/>
            <person name="Leptihn S."/>
            <person name="Brown S."/>
            <person name="Stetter K.O."/>
            <person name="Podar M."/>
        </authorList>
    </citation>
    <scope>NUCLEOTIDE SEQUENCE [LARGE SCALE GENOMIC DNA]</scope>
    <source>
        <strain evidence="2 3">PL-19</strain>
    </source>
</reference>
<evidence type="ECO:0000256" key="1">
    <source>
        <dbReference type="SAM" id="Coils"/>
    </source>
</evidence>
<accession>A0A0V8RUV4</accession>
<gene>
    <name evidence="2" type="ORF">CF15_03205</name>
</gene>
<organism evidence="2 3">
    <name type="scientific">Pyrodictium occultum</name>
    <dbReference type="NCBI Taxonomy" id="2309"/>
    <lineage>
        <taxon>Archaea</taxon>
        <taxon>Thermoproteota</taxon>
        <taxon>Thermoprotei</taxon>
        <taxon>Desulfurococcales</taxon>
        <taxon>Pyrodictiaceae</taxon>
        <taxon>Pyrodictium</taxon>
    </lineage>
</organism>
<keyword evidence="1" id="KW-0175">Coiled coil</keyword>
<dbReference type="AlphaFoldDB" id="A0A0V8RUV4"/>
<dbReference type="STRING" id="2309.CF15_03205"/>
<feature type="coiled-coil region" evidence="1">
    <location>
        <begin position="4"/>
        <end position="31"/>
    </location>
</feature>
<protein>
    <submittedName>
        <fullName evidence="2">Uncharacterized protein</fullName>
    </submittedName>
</protein>
<name>A0A0V8RUV4_PYROC</name>
<dbReference type="Proteomes" id="UP000053352">
    <property type="component" value="Unassembled WGS sequence"/>
</dbReference>
<dbReference type="RefSeq" id="WP_058370500.1">
    <property type="nucleotide sequence ID" value="NZ_LNTB01000001.1"/>
</dbReference>
<evidence type="ECO:0000313" key="3">
    <source>
        <dbReference type="Proteomes" id="UP000053352"/>
    </source>
</evidence>
<dbReference type="OrthoDB" id="379860at2157"/>
<evidence type="ECO:0000313" key="2">
    <source>
        <dbReference type="EMBL" id="KSW11822.1"/>
    </source>
</evidence>
<dbReference type="EMBL" id="LNTB01000001">
    <property type="protein sequence ID" value="KSW11822.1"/>
    <property type="molecule type" value="Genomic_DNA"/>
</dbReference>
<sequence>MSDKPRLEEIREALEREIAELESRLQLYQQLLAILDECSGLAGARGRAGGRGREFRSKDGLVVARLTASRDTMRLMFARPVPERHPYVRYMLNALERLASEYEGLEYTVDRDEEGRVSSVIVTGVPRDAQDEVHAVLEFTAKKVAEIPPR</sequence>
<comment type="caution">
    <text evidence="2">The sequence shown here is derived from an EMBL/GenBank/DDBJ whole genome shotgun (WGS) entry which is preliminary data.</text>
</comment>
<keyword evidence="3" id="KW-1185">Reference proteome</keyword>